<gene>
    <name evidence="1" type="ORF">KC19_VG197500</name>
</gene>
<dbReference type="Proteomes" id="UP000822688">
    <property type="component" value="Chromosome V"/>
</dbReference>
<dbReference type="EMBL" id="CM026426">
    <property type="protein sequence ID" value="KAG0573655.1"/>
    <property type="molecule type" value="Genomic_DNA"/>
</dbReference>
<proteinExistence type="predicted"/>
<protein>
    <submittedName>
        <fullName evidence="1">Uncharacterized protein</fullName>
    </submittedName>
</protein>
<evidence type="ECO:0000313" key="2">
    <source>
        <dbReference type="Proteomes" id="UP000822688"/>
    </source>
</evidence>
<evidence type="ECO:0000313" key="1">
    <source>
        <dbReference type="EMBL" id="KAG0573655.1"/>
    </source>
</evidence>
<sequence>MWRGKHLHVIRRRWCLRPKTVIRERLVALFPMTCRRRRRCRNPHAYVRLKFMPLDFPAARNDLIKYQSGNLRSCD</sequence>
<dbReference type="AlphaFoldDB" id="A0A8T0HSD5"/>
<keyword evidence="2" id="KW-1185">Reference proteome</keyword>
<accession>A0A8T0HSD5</accession>
<organism evidence="1 2">
    <name type="scientific">Ceratodon purpureus</name>
    <name type="common">Fire moss</name>
    <name type="synonym">Dicranum purpureum</name>
    <dbReference type="NCBI Taxonomy" id="3225"/>
    <lineage>
        <taxon>Eukaryota</taxon>
        <taxon>Viridiplantae</taxon>
        <taxon>Streptophyta</taxon>
        <taxon>Embryophyta</taxon>
        <taxon>Bryophyta</taxon>
        <taxon>Bryophytina</taxon>
        <taxon>Bryopsida</taxon>
        <taxon>Dicranidae</taxon>
        <taxon>Pseudoditrichales</taxon>
        <taxon>Ditrichaceae</taxon>
        <taxon>Ceratodon</taxon>
    </lineage>
</organism>
<reference evidence="1" key="1">
    <citation type="submission" date="2020-06" db="EMBL/GenBank/DDBJ databases">
        <title>WGS assembly of Ceratodon purpureus strain R40.</title>
        <authorList>
            <person name="Carey S.B."/>
            <person name="Jenkins J."/>
            <person name="Shu S."/>
            <person name="Lovell J.T."/>
            <person name="Sreedasyam A."/>
            <person name="Maumus F."/>
            <person name="Tiley G.P."/>
            <person name="Fernandez-Pozo N."/>
            <person name="Barry K."/>
            <person name="Chen C."/>
            <person name="Wang M."/>
            <person name="Lipzen A."/>
            <person name="Daum C."/>
            <person name="Saski C.A."/>
            <person name="Payton A.C."/>
            <person name="Mcbreen J.C."/>
            <person name="Conrad R.E."/>
            <person name="Kollar L.M."/>
            <person name="Olsson S."/>
            <person name="Huttunen S."/>
            <person name="Landis J.B."/>
            <person name="Wickett N.J."/>
            <person name="Johnson M.G."/>
            <person name="Rensing S.A."/>
            <person name="Grimwood J."/>
            <person name="Schmutz J."/>
            <person name="Mcdaniel S.F."/>
        </authorList>
    </citation>
    <scope>NUCLEOTIDE SEQUENCE</scope>
    <source>
        <strain evidence="1">R40</strain>
    </source>
</reference>
<comment type="caution">
    <text evidence="1">The sequence shown here is derived from an EMBL/GenBank/DDBJ whole genome shotgun (WGS) entry which is preliminary data.</text>
</comment>
<name>A0A8T0HSD5_CERPU</name>